<evidence type="ECO:0000313" key="3">
    <source>
        <dbReference type="EMBL" id="AMD85936.1"/>
    </source>
</evidence>
<organism evidence="4 6">
    <name type="scientific">Capnocytophaga haemolytica</name>
    <dbReference type="NCBI Taxonomy" id="45243"/>
    <lineage>
        <taxon>Bacteria</taxon>
        <taxon>Pseudomonadati</taxon>
        <taxon>Bacteroidota</taxon>
        <taxon>Flavobacteriia</taxon>
        <taxon>Flavobacteriales</taxon>
        <taxon>Flavobacteriaceae</taxon>
        <taxon>Capnocytophaga</taxon>
    </lineage>
</organism>
<protein>
    <submittedName>
        <fullName evidence="4">Organic solvent tolerance protein OstA</fullName>
    </submittedName>
    <submittedName>
        <fullName evidence="3">OstA-like protein</fullName>
    </submittedName>
</protein>
<feature type="domain" description="Organic solvent tolerance-like N-terminal" evidence="2">
    <location>
        <begin position="43"/>
        <end position="173"/>
    </location>
</feature>
<sequence length="539" mass="61731">MSLPVLSQEKDGKIKRIEIVYGGEFTIDNVKYPGATIFKSDGQRVQFRHQGLDVWCDIAVLFEAKNEVIANGNVVLQQGDTLQMNSDYVQYKGNAKTAVARKGVVLRNGNMTLETEELFFDRNKQEAYYNNFGKITDPENELTSKTGKYYVTTKKNQFTNSVKIVNKDFTVQSQVLDYYHTSGNAYLYGPTTIKGADYSIYCERGYYDTHRQLGYFMKKAKIDYDLKTLKGDSLYFDKRRQFSSGTNNIVILDTVNKTFVKGHYGEIYKAKDSMFITKKALVITLVEKDSMYMHGKRILVTGKTGHRVIRAYPDARIYKSDMQAKCDSIHSQEDNGLTQMVGRPVAWTGESQMTGDNIHLIANTKTQQLDSLKVFNNALVVEKDSLGDGYNQVKGKFLYGKFKKNVLRQIDFLQNTESIYYVYNDAKELVGINKLTCSHIKIYLNKDQQIEQTVFITQPSGNLYPEEKLHVNDRKFKEFIWRGDERIHSKEEIFSDSEKAIKPKNIKGMKTPEEIDADENELLKTSEKGKEKGQIKGAK</sequence>
<reference evidence="4 6" key="2">
    <citation type="submission" date="2017-06" db="EMBL/GenBank/DDBJ databases">
        <authorList>
            <consortium name="Pathogen Informatics"/>
        </authorList>
    </citation>
    <scope>NUCLEOTIDE SEQUENCE [LARGE SCALE GENOMIC DNA]</scope>
    <source>
        <strain evidence="4 6">NCTC12947</strain>
    </source>
</reference>
<dbReference type="RefSeq" id="WP_066431003.1">
    <property type="nucleotide sequence ID" value="NZ_CP014227.1"/>
</dbReference>
<dbReference type="EMBL" id="CP014227">
    <property type="protein sequence ID" value="AMD85936.1"/>
    <property type="molecule type" value="Genomic_DNA"/>
</dbReference>
<dbReference type="KEGG" id="chg:AXF12_10670"/>
<gene>
    <name evidence="3" type="ORF">AXF12_10670</name>
    <name evidence="4" type="ORF">SAMEA44541418_02021</name>
</gene>
<feature type="region of interest" description="Disordered" evidence="1">
    <location>
        <begin position="505"/>
        <end position="539"/>
    </location>
</feature>
<feature type="compositionally biased region" description="Basic and acidic residues" evidence="1">
    <location>
        <begin position="521"/>
        <end position="539"/>
    </location>
</feature>
<dbReference type="Proteomes" id="UP000215539">
    <property type="component" value="Chromosome 1"/>
</dbReference>
<reference evidence="3 5" key="1">
    <citation type="submission" date="2016-02" db="EMBL/GenBank/DDBJ databases">
        <authorList>
            <person name="Holder M.E."/>
            <person name="Ajami N.J."/>
            <person name="Petrosino J.F."/>
        </authorList>
    </citation>
    <scope>NUCLEOTIDE SEQUENCE [LARGE SCALE GENOMIC DNA]</scope>
    <source>
        <strain evidence="3 5">CCUG 32990</strain>
    </source>
</reference>
<keyword evidence="5" id="KW-1185">Reference proteome</keyword>
<dbReference type="Gene3D" id="2.60.450.10">
    <property type="entry name" value="Lipopolysaccharide (LPS) transport protein A like domain"/>
    <property type="match status" value="2"/>
</dbReference>
<evidence type="ECO:0000313" key="5">
    <source>
        <dbReference type="Proteomes" id="UP000065822"/>
    </source>
</evidence>
<evidence type="ECO:0000256" key="1">
    <source>
        <dbReference type="SAM" id="MobiDB-lite"/>
    </source>
</evidence>
<dbReference type="Proteomes" id="UP000065822">
    <property type="component" value="Chromosome"/>
</dbReference>
<accession>A0AAX2H017</accession>
<proteinExistence type="predicted"/>
<name>A0AAX2H017_9FLAO</name>
<evidence type="ECO:0000259" key="2">
    <source>
        <dbReference type="Pfam" id="PF13100"/>
    </source>
</evidence>
<dbReference type="AlphaFoldDB" id="A0AAX2H017"/>
<evidence type="ECO:0000313" key="6">
    <source>
        <dbReference type="Proteomes" id="UP000215539"/>
    </source>
</evidence>
<dbReference type="InterPro" id="IPR005653">
    <property type="entry name" value="OstA-like_N"/>
</dbReference>
<evidence type="ECO:0000313" key="4">
    <source>
        <dbReference type="EMBL" id="SNV15214.1"/>
    </source>
</evidence>
<dbReference type="Pfam" id="PF13100">
    <property type="entry name" value="OstA_2"/>
    <property type="match status" value="1"/>
</dbReference>
<dbReference type="EMBL" id="LT906449">
    <property type="protein sequence ID" value="SNV15214.1"/>
    <property type="molecule type" value="Genomic_DNA"/>
</dbReference>